<feature type="transmembrane region" description="Helical" evidence="5">
    <location>
        <begin position="160"/>
        <end position="181"/>
    </location>
</feature>
<feature type="transmembrane region" description="Helical" evidence="5">
    <location>
        <begin position="328"/>
        <end position="350"/>
    </location>
</feature>
<dbReference type="Pfam" id="PF07690">
    <property type="entry name" value="MFS_1"/>
    <property type="match status" value="1"/>
</dbReference>
<feature type="transmembrane region" description="Helical" evidence="5">
    <location>
        <begin position="25"/>
        <end position="47"/>
    </location>
</feature>
<dbReference type="OrthoDB" id="3026777at2759"/>
<dbReference type="GO" id="GO:0016020">
    <property type="term" value="C:membrane"/>
    <property type="evidence" value="ECO:0007669"/>
    <property type="project" value="UniProtKB-SubCell"/>
</dbReference>
<proteinExistence type="predicted"/>
<evidence type="ECO:0000256" key="1">
    <source>
        <dbReference type="ARBA" id="ARBA00004141"/>
    </source>
</evidence>
<dbReference type="InterPro" id="IPR011701">
    <property type="entry name" value="MFS"/>
</dbReference>
<keyword evidence="4 5" id="KW-0472">Membrane</keyword>
<dbReference type="PANTHER" id="PTHR23507">
    <property type="entry name" value="ZGC:174356"/>
    <property type="match status" value="1"/>
</dbReference>
<feature type="transmembrane region" description="Helical" evidence="5">
    <location>
        <begin position="193"/>
        <end position="215"/>
    </location>
</feature>
<comment type="caution">
    <text evidence="6">The sequence shown here is derived from an EMBL/GenBank/DDBJ whole genome shotgun (WGS) entry which is preliminary data.</text>
</comment>
<keyword evidence="7" id="KW-1185">Reference proteome</keyword>
<reference evidence="6" key="1">
    <citation type="submission" date="2022-07" db="EMBL/GenBank/DDBJ databases">
        <authorList>
            <person name="Trinca V."/>
            <person name="Uliana J.V.C."/>
            <person name="Torres T.T."/>
            <person name="Ward R.J."/>
            <person name="Monesi N."/>
        </authorList>
    </citation>
    <scope>NUCLEOTIDE SEQUENCE</scope>
    <source>
        <strain evidence="6">HSMRA1968</strain>
        <tissue evidence="6">Whole embryos</tissue>
    </source>
</reference>
<protein>
    <submittedName>
        <fullName evidence="6">Solute carrier family 46 member 3</fullName>
    </submittedName>
</protein>
<dbReference type="SUPFAM" id="SSF103473">
    <property type="entry name" value="MFS general substrate transporter"/>
    <property type="match status" value="1"/>
</dbReference>
<feature type="transmembrane region" description="Helical" evidence="5">
    <location>
        <begin position="126"/>
        <end position="148"/>
    </location>
</feature>
<keyword evidence="3 5" id="KW-1133">Transmembrane helix</keyword>
<evidence type="ECO:0000256" key="5">
    <source>
        <dbReference type="SAM" id="Phobius"/>
    </source>
</evidence>
<comment type="subcellular location">
    <subcellularLocation>
        <location evidence="1">Membrane</location>
        <topology evidence="1">Multi-pass membrane protein</topology>
    </subcellularLocation>
</comment>
<feature type="transmembrane region" description="Helical" evidence="5">
    <location>
        <begin position="451"/>
        <end position="471"/>
    </location>
</feature>
<dbReference type="Proteomes" id="UP001151699">
    <property type="component" value="Chromosome B"/>
</dbReference>
<evidence type="ECO:0000256" key="2">
    <source>
        <dbReference type="ARBA" id="ARBA00022692"/>
    </source>
</evidence>
<keyword evidence="2 5" id="KW-0812">Transmembrane</keyword>
<gene>
    <name evidence="6" type="primary">SLC46A3_1</name>
    <name evidence="6" type="ORF">Bhyg_05719</name>
</gene>
<feature type="transmembrane region" description="Helical" evidence="5">
    <location>
        <begin position="292"/>
        <end position="316"/>
    </location>
</feature>
<evidence type="ECO:0000313" key="6">
    <source>
        <dbReference type="EMBL" id="KAJ6640787.1"/>
    </source>
</evidence>
<organism evidence="6 7">
    <name type="scientific">Pseudolycoriella hygida</name>
    <dbReference type="NCBI Taxonomy" id="35572"/>
    <lineage>
        <taxon>Eukaryota</taxon>
        <taxon>Metazoa</taxon>
        <taxon>Ecdysozoa</taxon>
        <taxon>Arthropoda</taxon>
        <taxon>Hexapoda</taxon>
        <taxon>Insecta</taxon>
        <taxon>Pterygota</taxon>
        <taxon>Neoptera</taxon>
        <taxon>Endopterygota</taxon>
        <taxon>Diptera</taxon>
        <taxon>Nematocera</taxon>
        <taxon>Sciaroidea</taxon>
        <taxon>Sciaridae</taxon>
        <taxon>Pseudolycoriella</taxon>
    </lineage>
</organism>
<feature type="transmembrane region" description="Helical" evidence="5">
    <location>
        <begin position="221"/>
        <end position="244"/>
    </location>
</feature>
<dbReference type="GO" id="GO:0022857">
    <property type="term" value="F:transmembrane transporter activity"/>
    <property type="evidence" value="ECO:0007669"/>
    <property type="project" value="InterPro"/>
</dbReference>
<name>A0A9Q0N0M6_9DIPT</name>
<evidence type="ECO:0000256" key="4">
    <source>
        <dbReference type="ARBA" id="ARBA00023136"/>
    </source>
</evidence>
<dbReference type="InterPro" id="IPR036259">
    <property type="entry name" value="MFS_trans_sf"/>
</dbReference>
<feature type="transmembrane region" description="Helical" evidence="5">
    <location>
        <begin position="96"/>
        <end position="114"/>
    </location>
</feature>
<feature type="transmembrane region" description="Helical" evidence="5">
    <location>
        <begin position="385"/>
        <end position="406"/>
    </location>
</feature>
<dbReference type="AlphaFoldDB" id="A0A9Q0N0M6"/>
<dbReference type="Gene3D" id="1.20.1250.20">
    <property type="entry name" value="MFS general substrate transporter like domains"/>
    <property type="match status" value="1"/>
</dbReference>
<feature type="transmembrane region" description="Helical" evidence="5">
    <location>
        <begin position="418"/>
        <end position="439"/>
    </location>
</feature>
<dbReference type="EMBL" id="WJQU01000002">
    <property type="protein sequence ID" value="KAJ6640787.1"/>
    <property type="molecule type" value="Genomic_DNA"/>
</dbReference>
<accession>A0A9Q0N0M6</accession>
<sequence>MSQMDKMENSKNATFRTWPKKLMHIFKNITVEPILACYVVGCILANLATQNLSLEKACRVNLAYSTDVCDALTRRDAANFTNEETNIQQIVAGMTAWKAIVQSALPCLMILFYGSWSDRHGRRMPCILFPVLGELITVLGLMLCTYFENSRMEIVGLTDALFPGLSGGWFTMLMGVFSYIGDITNEEERTLRVGIANLCFTLGIPIGNALSGVLLKIVGFYGIYSISATLYVVAITYGLGFGFLSESVVSIKPKEIRSEKKSLIADFFDYKHVIDTFKVAFKDGANQRRLRVIMLMLSLMVVIGPLYGEMSVLYLFTRFQFKWSEIEFSFFSTYGTLTGLLGTTFAVGVLSHKFQIDDAFIGIMSSVSKILGGFVYAFAVKEWQLYLAPLVEIFSGTSFTAMRSMATKLVEKDELGKVNSLFGAAEALMPLVYMPMYSYVYKGTIDTFPGAFFLVGGAMIIPTVFVFLWMYKLKKRDPKSRTNDICNFIRKHGPKASIDELESFYPKSQAIVISNGKNLEQIENGRHYGGE</sequence>
<feature type="transmembrane region" description="Helical" evidence="5">
    <location>
        <begin position="359"/>
        <end position="379"/>
    </location>
</feature>
<dbReference type="PANTHER" id="PTHR23507:SF1">
    <property type="entry name" value="FI18259P1-RELATED"/>
    <property type="match status" value="1"/>
</dbReference>
<evidence type="ECO:0000256" key="3">
    <source>
        <dbReference type="ARBA" id="ARBA00022989"/>
    </source>
</evidence>
<evidence type="ECO:0000313" key="7">
    <source>
        <dbReference type="Proteomes" id="UP001151699"/>
    </source>
</evidence>